<dbReference type="InterPro" id="IPR038071">
    <property type="entry name" value="UROD/MetE-like_sf"/>
</dbReference>
<dbReference type="SUPFAM" id="SSF51726">
    <property type="entry name" value="UROD/MetE-like"/>
    <property type="match status" value="1"/>
</dbReference>
<evidence type="ECO:0000313" key="2">
    <source>
        <dbReference type="Proteomes" id="UP001295740"/>
    </source>
</evidence>
<dbReference type="Gene3D" id="3.20.20.210">
    <property type="match status" value="1"/>
</dbReference>
<proteinExistence type="predicted"/>
<dbReference type="Proteomes" id="UP001295740">
    <property type="component" value="Unassembled WGS sequence"/>
</dbReference>
<comment type="caution">
    <text evidence="1">The sequence shown here is derived from an EMBL/GenBank/DDBJ whole genome shotgun (WGS) entry which is preliminary data.</text>
</comment>
<dbReference type="EMBL" id="CAUWAG010000013">
    <property type="protein sequence ID" value="CAJ2509919.1"/>
    <property type="molecule type" value="Genomic_DNA"/>
</dbReference>
<gene>
    <name evidence="1" type="ORF">KHLLAP_LOCUS10387</name>
</gene>
<organism evidence="1 2">
    <name type="scientific">Anthostomella pinea</name>
    <dbReference type="NCBI Taxonomy" id="933095"/>
    <lineage>
        <taxon>Eukaryota</taxon>
        <taxon>Fungi</taxon>
        <taxon>Dikarya</taxon>
        <taxon>Ascomycota</taxon>
        <taxon>Pezizomycotina</taxon>
        <taxon>Sordariomycetes</taxon>
        <taxon>Xylariomycetidae</taxon>
        <taxon>Xylariales</taxon>
        <taxon>Xylariaceae</taxon>
        <taxon>Anthostomella</taxon>
    </lineage>
</organism>
<sequence>MAAQVKGCHLVGSVPLPDAETVFRQCTAGHPDRLKHLPDGEPGFLNLFTTFQSLLFQASPDLCTKFKYNVPVANGEFTEQQIEDAVEKLKQNGPLETHYDTNAIESYGTFRKLKDEGERNKVPGSKVEPTYQDALYCAIRNMQDSIPHGELAIQIDLAVDTAFYEGVLYKPWFGDGNIEKIREFTVDYIVRMVSQVDEDVEVGLHNCYGDMDHRHWMEPKSLAVVTERGLRVFEKSPRSINFFHCPVPKSAGDHLEAYLEPLKELLPKFKEHGTDLYLGVVHYDDSAATQKMIKAAQKVLRDFPFGVGTECGWGRTPPEQVEGIMKISTEVSEPVL</sequence>
<protein>
    <submittedName>
        <fullName evidence="1">Uu.00g058190.m01.CDS01</fullName>
    </submittedName>
</protein>
<dbReference type="AlphaFoldDB" id="A0AAI8YM98"/>
<name>A0AAI8YM98_9PEZI</name>
<keyword evidence="2" id="KW-1185">Reference proteome</keyword>
<accession>A0AAI8YM98</accession>
<reference evidence="1" key="1">
    <citation type="submission" date="2023-10" db="EMBL/GenBank/DDBJ databases">
        <authorList>
            <person name="Hackl T."/>
        </authorList>
    </citation>
    <scope>NUCLEOTIDE SEQUENCE</scope>
</reference>
<evidence type="ECO:0000313" key="1">
    <source>
        <dbReference type="EMBL" id="CAJ2509919.1"/>
    </source>
</evidence>